<dbReference type="InterPro" id="IPR004843">
    <property type="entry name" value="Calcineurin-like_PHP"/>
</dbReference>
<comment type="similarity">
    <text evidence="2">Belongs to the 5'-nucleotidase family.</text>
</comment>
<keyword evidence="6" id="KW-1185">Reference proteome</keyword>
<dbReference type="Gene3D" id="3.60.21.10">
    <property type="match status" value="1"/>
</dbReference>
<protein>
    <submittedName>
        <fullName evidence="5">Bifunctional metallophosphatase/5'-nucleotidase</fullName>
    </submittedName>
</protein>
<organism evidence="5 6">
    <name type="scientific">Rhodocyclus gracilis</name>
    <dbReference type="NCBI Taxonomy" id="2929842"/>
    <lineage>
        <taxon>Bacteria</taxon>
        <taxon>Pseudomonadati</taxon>
        <taxon>Pseudomonadota</taxon>
        <taxon>Betaproteobacteria</taxon>
        <taxon>Rhodocyclales</taxon>
        <taxon>Rhodocyclaceae</taxon>
        <taxon>Rhodocyclus</taxon>
    </lineage>
</organism>
<evidence type="ECO:0000259" key="4">
    <source>
        <dbReference type="Pfam" id="PF02872"/>
    </source>
</evidence>
<dbReference type="EMBL" id="JAATWB010000001">
    <property type="protein sequence ID" value="NJA88169.1"/>
    <property type="molecule type" value="Genomic_DNA"/>
</dbReference>
<reference evidence="6" key="1">
    <citation type="submission" date="2020-03" db="EMBL/GenBank/DDBJ databases">
        <title>Whole-genome sequence of the purple nonsulfur bacterium Rhodocyclus tenuis DSM112.</title>
        <authorList>
            <person name="Kyndt J.A."/>
            <person name="Meyer T.E."/>
        </authorList>
    </citation>
    <scope>NUCLEOTIDE SEQUENCE [LARGE SCALE GENOMIC DNA]</scope>
    <source>
        <strain evidence="6">DSM 112</strain>
    </source>
</reference>
<dbReference type="InterPro" id="IPR036907">
    <property type="entry name" value="5'-Nucleotdase_C_sf"/>
</dbReference>
<dbReference type="PANTHER" id="PTHR11575:SF24">
    <property type="entry name" value="5'-NUCLEOTIDASE"/>
    <property type="match status" value="1"/>
</dbReference>
<dbReference type="SUPFAM" id="SSF56300">
    <property type="entry name" value="Metallo-dependent phosphatases"/>
    <property type="match status" value="1"/>
</dbReference>
<dbReference type="Pfam" id="PF02872">
    <property type="entry name" value="5_nucleotid_C"/>
    <property type="match status" value="1"/>
</dbReference>
<evidence type="ECO:0000259" key="3">
    <source>
        <dbReference type="Pfam" id="PF00149"/>
    </source>
</evidence>
<dbReference type="InterPro" id="IPR029052">
    <property type="entry name" value="Metallo-depent_PP-like"/>
</dbReference>
<dbReference type="InterPro" id="IPR006179">
    <property type="entry name" value="5_nucleotidase/apyrase"/>
</dbReference>
<feature type="signal peptide" evidence="2">
    <location>
        <begin position="1"/>
        <end position="21"/>
    </location>
</feature>
<evidence type="ECO:0000256" key="2">
    <source>
        <dbReference type="RuleBase" id="RU362119"/>
    </source>
</evidence>
<keyword evidence="1 2" id="KW-0732">Signal</keyword>
<dbReference type="Pfam" id="PF00149">
    <property type="entry name" value="Metallophos"/>
    <property type="match status" value="1"/>
</dbReference>
<feature type="domain" description="Calcineurin-like phosphoesterase" evidence="3">
    <location>
        <begin position="116"/>
        <end position="370"/>
    </location>
</feature>
<sequence>MRKTTLLAGALALAFSGMAGAATCAAPDTRTSVFIGGVDSGIANVDADGAGPGNCTLNDLLKADLPNTSWASHAKFVANATAVINAVPESQLSRTQKAALIAAASASDVGNVLAVKVIAFNDFHGSFDKQGALFGVPSTGGVANMAALVQKLKAANPNNVVVSAGDLTGASPLASALFHDEGSIEVMNRLGLEFNAVGNHEFDAGAAELLRKQNGGCASVDLNGVAVDPATTCRGADVGTPVPFEGAKFKYLAANVQNGATGKTLFPAYKIKSFQGIPVAIIGMTLQGTPSIVTPAGVGGLTFTDEADTVNALIPQLRNQGVHAIVLLIHQGGFTSGGKDDCKGLSDAIVPILDRLHPEVDVIVSGHTHWAYNCVRPDAQRPDGRRLTSAGKYGQLVTDIDLAIDTRSRDVQSTRATNVVVDPSALTPVAPIQNIVDGYKALARPIAGQIIGYIDRDISKAQNAAGESQAGDLVGDAFLEATAPADKGGAVVAFTNYGGLRGTDPVFAYSATHPNNKGAGDGKVSYDAAFTFMPFGNNLVVLDLTGADLKRVLEQQFVPSAKAPASCTAWNTQTSGGRFLQPSASLSYAWSASRPDCDKIDGSTLKINGAVVDPAATYRVTVNSFLATGGDGFTIFNKGTNRLGGAQDIDAQVAWWKANTSASAPYSPAPLNRIRKF</sequence>
<accession>A0ABX0WEL3</accession>
<keyword evidence="2" id="KW-0378">Hydrolase</keyword>
<gene>
    <name evidence="5" type="ORF">HCX48_02895</name>
</gene>
<feature type="domain" description="5'-Nucleotidase C-terminal" evidence="4">
    <location>
        <begin position="451"/>
        <end position="637"/>
    </location>
</feature>
<dbReference type="SUPFAM" id="SSF55816">
    <property type="entry name" value="5'-nucleotidase (syn. UDP-sugar hydrolase), C-terminal domain"/>
    <property type="match status" value="1"/>
</dbReference>
<dbReference type="Gene3D" id="3.90.780.10">
    <property type="entry name" value="5'-Nucleotidase, C-terminal domain"/>
    <property type="match status" value="1"/>
</dbReference>
<comment type="caution">
    <text evidence="5">The sequence shown here is derived from an EMBL/GenBank/DDBJ whole genome shotgun (WGS) entry which is preliminary data.</text>
</comment>
<dbReference type="InterPro" id="IPR008334">
    <property type="entry name" value="5'-Nucleotdase_C"/>
</dbReference>
<evidence type="ECO:0000313" key="6">
    <source>
        <dbReference type="Proteomes" id="UP000720344"/>
    </source>
</evidence>
<keyword evidence="2" id="KW-0547">Nucleotide-binding</keyword>
<dbReference type="PRINTS" id="PR01607">
    <property type="entry name" value="APYRASEFAMLY"/>
</dbReference>
<dbReference type="PANTHER" id="PTHR11575">
    <property type="entry name" value="5'-NUCLEOTIDASE-RELATED"/>
    <property type="match status" value="1"/>
</dbReference>
<evidence type="ECO:0000256" key="1">
    <source>
        <dbReference type="ARBA" id="ARBA00022729"/>
    </source>
</evidence>
<evidence type="ECO:0000313" key="5">
    <source>
        <dbReference type="EMBL" id="NJA88169.1"/>
    </source>
</evidence>
<name>A0ABX0WEL3_9RHOO</name>
<proteinExistence type="inferred from homology"/>
<feature type="chain" id="PRO_5045010310" evidence="2">
    <location>
        <begin position="22"/>
        <end position="677"/>
    </location>
</feature>
<dbReference type="Proteomes" id="UP000720344">
    <property type="component" value="Unassembled WGS sequence"/>
</dbReference>
<dbReference type="RefSeq" id="WP_167680783.1">
    <property type="nucleotide sequence ID" value="NZ_JAATWB010000001.1"/>
</dbReference>